<comment type="similarity">
    <text evidence="1">Belongs to the short-chain dehydrogenases/reductases (SDR) family.</text>
</comment>
<sequence length="266" mass="27294">MNAATEGFSLQGRSALVIGGGSGIGREIALGYRRAGAKVLLAGRRAERLLAVAEELRAAAGPADGSAGDGPRLAYPADARASGALAELAATVAADHGTPDILVNCQGTTAIKPALELSEAEYDTILDTNLKSVFFACTAFAPGMLARGDGRIVNITSLAAHTGWANAAAYSASKWGVAGITQSLAAEWGEGGVRVNAIAPGFFMTELNRERMPEARKAEARRRSAMRRMGELSELVGAAIFLASDAAAFVNGATLRVDGGYLASGI</sequence>
<protein>
    <submittedName>
        <fullName evidence="2">SDR family NAD(P)-dependent oxidoreductase</fullName>
        <ecNumber evidence="2">1.1.1.-</ecNumber>
    </submittedName>
</protein>
<dbReference type="GO" id="GO:0016491">
    <property type="term" value="F:oxidoreductase activity"/>
    <property type="evidence" value="ECO:0007669"/>
    <property type="project" value="UniProtKB-KW"/>
</dbReference>
<dbReference type="SUPFAM" id="SSF51735">
    <property type="entry name" value="NAD(P)-binding Rossmann-fold domains"/>
    <property type="match status" value="1"/>
</dbReference>
<dbReference type="EC" id="1.1.1.-" evidence="2"/>
<dbReference type="Gene3D" id="3.40.50.720">
    <property type="entry name" value="NAD(P)-binding Rossmann-like Domain"/>
    <property type="match status" value="1"/>
</dbReference>
<dbReference type="InterPro" id="IPR002347">
    <property type="entry name" value="SDR_fam"/>
</dbReference>
<gene>
    <name evidence="2" type="ORF">ACFOGJ_24675</name>
</gene>
<dbReference type="CDD" id="cd05233">
    <property type="entry name" value="SDR_c"/>
    <property type="match status" value="1"/>
</dbReference>
<dbReference type="PROSITE" id="PS00061">
    <property type="entry name" value="ADH_SHORT"/>
    <property type="match status" value="1"/>
</dbReference>
<name>A0ABV7L7T1_9PROT</name>
<dbReference type="RefSeq" id="WP_379905660.1">
    <property type="nucleotide sequence ID" value="NZ_JBHRTR010000046.1"/>
</dbReference>
<dbReference type="InterPro" id="IPR036291">
    <property type="entry name" value="NAD(P)-bd_dom_sf"/>
</dbReference>
<proteinExistence type="inferred from homology"/>
<dbReference type="PRINTS" id="PR00081">
    <property type="entry name" value="GDHRDH"/>
</dbReference>
<dbReference type="PANTHER" id="PTHR42760">
    <property type="entry name" value="SHORT-CHAIN DEHYDROGENASES/REDUCTASES FAMILY MEMBER"/>
    <property type="match status" value="1"/>
</dbReference>
<dbReference type="PRINTS" id="PR00080">
    <property type="entry name" value="SDRFAMILY"/>
</dbReference>
<evidence type="ECO:0000313" key="3">
    <source>
        <dbReference type="Proteomes" id="UP001595528"/>
    </source>
</evidence>
<reference evidence="3" key="1">
    <citation type="journal article" date="2019" name="Int. J. Syst. Evol. Microbiol.">
        <title>The Global Catalogue of Microorganisms (GCM) 10K type strain sequencing project: providing services to taxonomists for standard genome sequencing and annotation.</title>
        <authorList>
            <consortium name="The Broad Institute Genomics Platform"/>
            <consortium name="The Broad Institute Genome Sequencing Center for Infectious Disease"/>
            <person name="Wu L."/>
            <person name="Ma J."/>
        </authorList>
    </citation>
    <scope>NUCLEOTIDE SEQUENCE [LARGE SCALE GENOMIC DNA]</scope>
    <source>
        <strain evidence="3">KCTC 42964</strain>
    </source>
</reference>
<keyword evidence="3" id="KW-1185">Reference proteome</keyword>
<dbReference type="Proteomes" id="UP001595528">
    <property type="component" value="Unassembled WGS sequence"/>
</dbReference>
<dbReference type="EMBL" id="JBHRTR010000046">
    <property type="protein sequence ID" value="MFC3230466.1"/>
    <property type="molecule type" value="Genomic_DNA"/>
</dbReference>
<evidence type="ECO:0000313" key="2">
    <source>
        <dbReference type="EMBL" id="MFC3230466.1"/>
    </source>
</evidence>
<comment type="caution">
    <text evidence="2">The sequence shown here is derived from an EMBL/GenBank/DDBJ whole genome shotgun (WGS) entry which is preliminary data.</text>
</comment>
<evidence type="ECO:0000256" key="1">
    <source>
        <dbReference type="ARBA" id="ARBA00006484"/>
    </source>
</evidence>
<organism evidence="2 3">
    <name type="scientific">Marinibaculum pumilum</name>
    <dbReference type="NCBI Taxonomy" id="1766165"/>
    <lineage>
        <taxon>Bacteria</taxon>
        <taxon>Pseudomonadati</taxon>
        <taxon>Pseudomonadota</taxon>
        <taxon>Alphaproteobacteria</taxon>
        <taxon>Rhodospirillales</taxon>
        <taxon>Rhodospirillaceae</taxon>
        <taxon>Marinibaculum</taxon>
    </lineage>
</organism>
<keyword evidence="2" id="KW-0560">Oxidoreductase</keyword>
<accession>A0ABV7L7T1</accession>
<dbReference type="Pfam" id="PF13561">
    <property type="entry name" value="adh_short_C2"/>
    <property type="match status" value="1"/>
</dbReference>
<dbReference type="InterPro" id="IPR020904">
    <property type="entry name" value="Sc_DH/Rdtase_CS"/>
</dbReference>